<name>A0ACC5R935_9HYPH</name>
<dbReference type="EMBL" id="JAENHL010000007">
    <property type="protein sequence ID" value="MBK1869165.1"/>
    <property type="molecule type" value="Genomic_DNA"/>
</dbReference>
<reference evidence="1" key="1">
    <citation type="submission" date="2021-01" db="EMBL/GenBank/DDBJ databases">
        <authorList>
            <person name="Sun Q."/>
        </authorList>
    </citation>
    <scope>NUCLEOTIDE SEQUENCE</scope>
    <source>
        <strain evidence="1">YIM B02566</strain>
    </source>
</reference>
<gene>
    <name evidence="1" type="ORF">JHL16_22585</name>
</gene>
<proteinExistence type="predicted"/>
<sequence>MHILLALAGIIGAVGFWYWRFKAAKETADEITDMAGTAWGKWKRYKFRKKAEASPVEAVDDPVAAAIVMMIAIAKEEHPLTPEAEAAIRAEVTKTMGIADPTELLVFGKWVASHVEDANNVSLRYSKLWARDLSESERADFVQMVRRVAAVDGEVTARQQLKITKLRERLGLQ</sequence>
<evidence type="ECO:0000313" key="2">
    <source>
        <dbReference type="Proteomes" id="UP000616151"/>
    </source>
</evidence>
<organism evidence="1 2">
    <name type="scientific">Taklimakanibacter albus</name>
    <dbReference type="NCBI Taxonomy" id="2800327"/>
    <lineage>
        <taxon>Bacteria</taxon>
        <taxon>Pseudomonadati</taxon>
        <taxon>Pseudomonadota</taxon>
        <taxon>Alphaproteobacteria</taxon>
        <taxon>Hyphomicrobiales</taxon>
        <taxon>Aestuariivirgaceae</taxon>
        <taxon>Taklimakanibacter</taxon>
    </lineage>
</organism>
<evidence type="ECO:0000313" key="1">
    <source>
        <dbReference type="EMBL" id="MBK1869165.1"/>
    </source>
</evidence>
<accession>A0ACC5R935</accession>
<comment type="caution">
    <text evidence="1">The sequence shown here is derived from an EMBL/GenBank/DDBJ whole genome shotgun (WGS) entry which is preliminary data.</text>
</comment>
<dbReference type="Proteomes" id="UP000616151">
    <property type="component" value="Unassembled WGS sequence"/>
</dbReference>
<keyword evidence="2" id="KW-1185">Reference proteome</keyword>
<protein>
    <submittedName>
        <fullName evidence="1">Uncharacterized protein</fullName>
    </submittedName>
</protein>